<organism evidence="2 3">
    <name type="scientific">Cohnella ginsengisoli</name>
    <dbReference type="NCBI Taxonomy" id="425004"/>
    <lineage>
        <taxon>Bacteria</taxon>
        <taxon>Bacillati</taxon>
        <taxon>Bacillota</taxon>
        <taxon>Bacilli</taxon>
        <taxon>Bacillales</taxon>
        <taxon>Paenibacillaceae</taxon>
        <taxon>Cohnella</taxon>
    </lineage>
</organism>
<gene>
    <name evidence="2" type="ORF">OMP38_13620</name>
</gene>
<proteinExistence type="predicted"/>
<evidence type="ECO:0000313" key="3">
    <source>
        <dbReference type="Proteomes" id="UP001153387"/>
    </source>
</evidence>
<dbReference type="InterPro" id="IPR051706">
    <property type="entry name" value="Glycosyltransferase_domain"/>
</dbReference>
<comment type="caution">
    <text evidence="2">The sequence shown here is derived from an EMBL/GenBank/DDBJ whole genome shotgun (WGS) entry which is preliminary data.</text>
</comment>
<accession>A0A9X4KHS6</accession>
<sequence>MSATRIPRTIHYCWFGRGPKPKKIQKCMRSWSKHLGDYQIIEWNEDNFDIGANRYVKEAYEAKKYAFVSDYARLHALYHQGGIYLDTDVEVIKPLDRFLAHEAFSGFEDEKFLQSGTMGAIRGHSWIKELLDYYDGRSFLRPDGTLDTTTNTAVISQICEKHGLKLNGRQQKLSNGVVFYPRCYFSPYDYINGGSYRTAESHTIHHFAQSWLPLRVRLRSQAKRAASRIIGPNNISRLRKALTSGGSSHEKNV</sequence>
<protein>
    <submittedName>
        <fullName evidence="2">Glycosyltransferase</fullName>
    </submittedName>
</protein>
<dbReference type="GO" id="GO:0016020">
    <property type="term" value="C:membrane"/>
    <property type="evidence" value="ECO:0007669"/>
    <property type="project" value="GOC"/>
</dbReference>
<dbReference type="GO" id="GO:0000030">
    <property type="term" value="F:mannosyltransferase activity"/>
    <property type="evidence" value="ECO:0007669"/>
    <property type="project" value="TreeGrafter"/>
</dbReference>
<dbReference type="Proteomes" id="UP001153387">
    <property type="component" value="Unassembled WGS sequence"/>
</dbReference>
<dbReference type="GO" id="GO:0051999">
    <property type="term" value="P:mannosyl-inositol phosphorylceramide biosynthetic process"/>
    <property type="evidence" value="ECO:0007669"/>
    <property type="project" value="TreeGrafter"/>
</dbReference>
<keyword evidence="1" id="KW-0808">Transferase</keyword>
<dbReference type="PANTHER" id="PTHR32385">
    <property type="entry name" value="MANNOSYL PHOSPHORYLINOSITOL CERAMIDE SYNTHASE"/>
    <property type="match status" value="1"/>
</dbReference>
<dbReference type="PANTHER" id="PTHR32385:SF15">
    <property type="entry name" value="INOSITOL PHOSPHOCERAMIDE MANNOSYLTRANSFERASE 1"/>
    <property type="match status" value="1"/>
</dbReference>
<name>A0A9X4KHS6_9BACL</name>
<dbReference type="Pfam" id="PF04488">
    <property type="entry name" value="Gly_transf_sug"/>
    <property type="match status" value="1"/>
</dbReference>
<evidence type="ECO:0000313" key="2">
    <source>
        <dbReference type="EMBL" id="MDG0791784.1"/>
    </source>
</evidence>
<evidence type="ECO:0000256" key="1">
    <source>
        <dbReference type="ARBA" id="ARBA00022679"/>
    </source>
</evidence>
<reference evidence="2 3" key="1">
    <citation type="submission" date="2022-10" db="EMBL/GenBank/DDBJ databases">
        <title>Comparative genomic analysis of Cohnella hashimotonis sp. nov., isolated from the International Space Station.</title>
        <authorList>
            <person name="Simpson A."/>
            <person name="Venkateswaran K."/>
        </authorList>
    </citation>
    <scope>NUCLEOTIDE SEQUENCE [LARGE SCALE GENOMIC DNA]</scope>
    <source>
        <strain evidence="2 3">DSM 18997</strain>
    </source>
</reference>
<dbReference type="EMBL" id="JAPDHZ010000003">
    <property type="protein sequence ID" value="MDG0791784.1"/>
    <property type="molecule type" value="Genomic_DNA"/>
</dbReference>
<keyword evidence="3" id="KW-1185">Reference proteome</keyword>
<dbReference type="InterPro" id="IPR029044">
    <property type="entry name" value="Nucleotide-diphossugar_trans"/>
</dbReference>
<dbReference type="SUPFAM" id="SSF53448">
    <property type="entry name" value="Nucleotide-diphospho-sugar transferases"/>
    <property type="match status" value="1"/>
</dbReference>
<dbReference type="RefSeq" id="WP_277565633.1">
    <property type="nucleotide sequence ID" value="NZ_JAPDHZ010000003.1"/>
</dbReference>
<dbReference type="AlphaFoldDB" id="A0A9X4KHS6"/>
<dbReference type="Gene3D" id="3.90.550.20">
    <property type="match status" value="1"/>
</dbReference>
<dbReference type="InterPro" id="IPR007577">
    <property type="entry name" value="GlycoTrfase_DXD_sugar-bd_CS"/>
</dbReference>